<dbReference type="Pfam" id="PF03928">
    <property type="entry name" value="HbpS-like"/>
    <property type="match status" value="1"/>
</dbReference>
<dbReference type="Gene3D" id="3.30.450.150">
    <property type="entry name" value="Haem-degrading domain"/>
    <property type="match status" value="1"/>
</dbReference>
<accession>A0ABW5AJ86</accession>
<organism evidence="1 2">
    <name type="scientific">Rhodoplanes azumiensis</name>
    <dbReference type="NCBI Taxonomy" id="1897628"/>
    <lineage>
        <taxon>Bacteria</taxon>
        <taxon>Pseudomonadati</taxon>
        <taxon>Pseudomonadota</taxon>
        <taxon>Alphaproteobacteria</taxon>
        <taxon>Hyphomicrobiales</taxon>
        <taxon>Nitrobacteraceae</taxon>
        <taxon>Rhodoplanes</taxon>
    </lineage>
</organism>
<comment type="caution">
    <text evidence="1">The sequence shown here is derived from an EMBL/GenBank/DDBJ whole genome shotgun (WGS) entry which is preliminary data.</text>
</comment>
<dbReference type="SUPFAM" id="SSF143744">
    <property type="entry name" value="GlcG-like"/>
    <property type="match status" value="1"/>
</dbReference>
<dbReference type="EMBL" id="JBHUIW010000011">
    <property type="protein sequence ID" value="MFD2182731.1"/>
    <property type="molecule type" value="Genomic_DNA"/>
</dbReference>
<dbReference type="PANTHER" id="PTHR34309">
    <property type="entry name" value="SLR1406 PROTEIN"/>
    <property type="match status" value="1"/>
</dbReference>
<proteinExistence type="predicted"/>
<dbReference type="Proteomes" id="UP001597314">
    <property type="component" value="Unassembled WGS sequence"/>
</dbReference>
<evidence type="ECO:0000313" key="1">
    <source>
        <dbReference type="EMBL" id="MFD2182731.1"/>
    </source>
</evidence>
<protein>
    <submittedName>
        <fullName evidence="1">Heme-binding protein</fullName>
    </submittedName>
</protein>
<keyword evidence="2" id="KW-1185">Reference proteome</keyword>
<sequence>MSDYYVHRLQVALPLATADTIANEAIAAGREAGLLPLTVAVLDAGGHTVVLKREDGSGILRADIATGKAWGALGMGLSSRTIRDRLRERPAFQSALAAASDGRFIPVPGGVLIRNAAGEVIGAVGISGDASDKDEYAAITAVQRAGLTPHPEQPADNWRDAGL</sequence>
<dbReference type="InterPro" id="IPR005624">
    <property type="entry name" value="PduO/GlcC-like"/>
</dbReference>
<evidence type="ECO:0000313" key="2">
    <source>
        <dbReference type="Proteomes" id="UP001597314"/>
    </source>
</evidence>
<gene>
    <name evidence="1" type="ORF">ACFSOX_11250</name>
</gene>
<dbReference type="InterPro" id="IPR052517">
    <property type="entry name" value="GlcG_carb_metab_protein"/>
</dbReference>
<dbReference type="RefSeq" id="WP_378477905.1">
    <property type="nucleotide sequence ID" value="NZ_JBHUIW010000011.1"/>
</dbReference>
<name>A0ABW5AJ86_9BRAD</name>
<reference evidence="2" key="1">
    <citation type="journal article" date="2019" name="Int. J. Syst. Evol. Microbiol.">
        <title>The Global Catalogue of Microorganisms (GCM) 10K type strain sequencing project: providing services to taxonomists for standard genome sequencing and annotation.</title>
        <authorList>
            <consortium name="The Broad Institute Genomics Platform"/>
            <consortium name="The Broad Institute Genome Sequencing Center for Infectious Disease"/>
            <person name="Wu L."/>
            <person name="Ma J."/>
        </authorList>
    </citation>
    <scope>NUCLEOTIDE SEQUENCE [LARGE SCALE GENOMIC DNA]</scope>
    <source>
        <strain evidence="2">CGMCC 1.6774</strain>
    </source>
</reference>
<dbReference type="PANTHER" id="PTHR34309:SF10">
    <property type="entry name" value="SLR1406 PROTEIN"/>
    <property type="match status" value="1"/>
</dbReference>
<dbReference type="InterPro" id="IPR038084">
    <property type="entry name" value="PduO/GlcC-like_sf"/>
</dbReference>